<reference evidence="1" key="1">
    <citation type="journal article" date="2019" name="Sci. Rep.">
        <title>Draft genome of Tanacetum cinerariifolium, the natural source of mosquito coil.</title>
        <authorList>
            <person name="Yamashiro T."/>
            <person name="Shiraishi A."/>
            <person name="Satake H."/>
            <person name="Nakayama K."/>
        </authorList>
    </citation>
    <scope>NUCLEOTIDE SEQUENCE</scope>
</reference>
<protein>
    <submittedName>
        <fullName evidence="1">Uncharacterized protein</fullName>
    </submittedName>
</protein>
<name>A0A699QRV8_TANCI</name>
<organism evidence="1">
    <name type="scientific">Tanacetum cinerariifolium</name>
    <name type="common">Dalmatian daisy</name>
    <name type="synonym">Chrysanthemum cinerariifolium</name>
    <dbReference type="NCBI Taxonomy" id="118510"/>
    <lineage>
        <taxon>Eukaryota</taxon>
        <taxon>Viridiplantae</taxon>
        <taxon>Streptophyta</taxon>
        <taxon>Embryophyta</taxon>
        <taxon>Tracheophyta</taxon>
        <taxon>Spermatophyta</taxon>
        <taxon>Magnoliopsida</taxon>
        <taxon>eudicotyledons</taxon>
        <taxon>Gunneridae</taxon>
        <taxon>Pentapetalae</taxon>
        <taxon>asterids</taxon>
        <taxon>campanulids</taxon>
        <taxon>Asterales</taxon>
        <taxon>Asteraceae</taxon>
        <taxon>Asteroideae</taxon>
        <taxon>Anthemideae</taxon>
        <taxon>Anthemidinae</taxon>
        <taxon>Tanacetum</taxon>
    </lineage>
</organism>
<dbReference type="AlphaFoldDB" id="A0A699QRV8"/>
<accession>A0A699QRV8</accession>
<sequence>MGWTSLGSACQYEKKNGAGTILINKIQRKYKLFPK</sequence>
<proteinExistence type="predicted"/>
<comment type="caution">
    <text evidence="1">The sequence shown here is derived from an EMBL/GenBank/DDBJ whole genome shotgun (WGS) entry which is preliminary data.</text>
</comment>
<feature type="non-terminal residue" evidence="1">
    <location>
        <position position="35"/>
    </location>
</feature>
<evidence type="ECO:0000313" key="1">
    <source>
        <dbReference type="EMBL" id="GFC69250.1"/>
    </source>
</evidence>
<gene>
    <name evidence="1" type="ORF">Tci_841220</name>
</gene>
<dbReference type="EMBL" id="BKCJ011023860">
    <property type="protein sequence ID" value="GFC69250.1"/>
    <property type="molecule type" value="Genomic_DNA"/>
</dbReference>